<name>A0AAW4QAA7_RALPI</name>
<evidence type="ECO:0000313" key="2">
    <source>
        <dbReference type="Proteomes" id="UP001199322"/>
    </source>
</evidence>
<protein>
    <submittedName>
        <fullName evidence="1">Uncharacterized protein</fullName>
    </submittedName>
</protein>
<dbReference type="AlphaFoldDB" id="A0AAW4QAA7"/>
<accession>A0AAW4QAA7</accession>
<evidence type="ECO:0000313" key="1">
    <source>
        <dbReference type="EMBL" id="MBX3891308.1"/>
    </source>
</evidence>
<gene>
    <name evidence="1" type="ORF">DEE74_15695</name>
</gene>
<proteinExistence type="predicted"/>
<comment type="caution">
    <text evidence="1">The sequence shown here is derived from an EMBL/GenBank/DDBJ whole genome shotgun (WGS) entry which is preliminary data.</text>
</comment>
<sequence length="171" mass="18880">MLYSNSLPKARTLSSSLVKAQLLTRITSNELDSKAARFDSPSTPRLALVDPSPQRVPALDAQPMAARRAQQRSDDLFESFKSRGFSVLRESDNAIGLIKHVRSKGRIAYTIDLTISLDGSATTIAAEGAYCLALEDDMQFVCRSFPSEAPAREIEAYFAREYDPQKHAPLD</sequence>
<organism evidence="1 2">
    <name type="scientific">Ralstonia pickettii</name>
    <name type="common">Burkholderia pickettii</name>
    <dbReference type="NCBI Taxonomy" id="329"/>
    <lineage>
        <taxon>Bacteria</taxon>
        <taxon>Pseudomonadati</taxon>
        <taxon>Pseudomonadota</taxon>
        <taxon>Betaproteobacteria</taxon>
        <taxon>Burkholderiales</taxon>
        <taxon>Burkholderiaceae</taxon>
        <taxon>Ralstonia</taxon>
    </lineage>
</organism>
<reference evidence="1" key="1">
    <citation type="submission" date="2018-06" db="EMBL/GenBank/DDBJ databases">
        <authorList>
            <person name="O'Rourke A."/>
        </authorList>
    </citation>
    <scope>NUCLEOTIDE SEQUENCE</scope>
    <source>
        <strain evidence="1">132550021-3</strain>
    </source>
</reference>
<dbReference type="Proteomes" id="UP001199322">
    <property type="component" value="Unassembled WGS sequence"/>
</dbReference>
<dbReference type="EMBL" id="QGBI01000014">
    <property type="protein sequence ID" value="MBX3891308.1"/>
    <property type="molecule type" value="Genomic_DNA"/>
</dbReference>